<evidence type="ECO:0000256" key="1">
    <source>
        <dbReference type="ARBA" id="ARBA00022723"/>
    </source>
</evidence>
<keyword evidence="1" id="KW-0479">Metal-binding</keyword>
<dbReference type="Pfam" id="PF00168">
    <property type="entry name" value="C2"/>
    <property type="match status" value="1"/>
</dbReference>
<dbReference type="SUPFAM" id="SSF49562">
    <property type="entry name" value="C2 domain (Calcium/lipid-binding domain, CaLB)"/>
    <property type="match status" value="1"/>
</dbReference>
<dbReference type="PROSITE" id="PS50004">
    <property type="entry name" value="C2"/>
    <property type="match status" value="1"/>
</dbReference>
<dbReference type="GO" id="GO:0046872">
    <property type="term" value="F:metal ion binding"/>
    <property type="evidence" value="ECO:0007669"/>
    <property type="project" value="UniProtKB-KW"/>
</dbReference>
<sequence>MRIHLLSGSNLKAADVNGKSDPYVIIKHQKQKVKSKVCNATLNPNFFQHFSLDVEDMTKPLKFKVWDHDAVGSDDKLGKGSIDLNTLTSGSRYTIPLDTQGSLLVQLDFTPH</sequence>
<evidence type="ECO:0000259" key="3">
    <source>
        <dbReference type="PROSITE" id="PS50004"/>
    </source>
</evidence>
<dbReference type="PRINTS" id="PR00360">
    <property type="entry name" value="C2DOMAIN"/>
</dbReference>
<dbReference type="Gene3D" id="2.60.40.150">
    <property type="entry name" value="C2 domain"/>
    <property type="match status" value="1"/>
</dbReference>
<keyword evidence="2" id="KW-0106">Calcium</keyword>
<evidence type="ECO:0000313" key="4">
    <source>
        <dbReference type="EMBL" id="NDV39763.1"/>
    </source>
</evidence>
<dbReference type="EMBL" id="GIBP01010794">
    <property type="protein sequence ID" value="NDV39763.1"/>
    <property type="molecule type" value="Transcribed_RNA"/>
</dbReference>
<dbReference type="PANTHER" id="PTHR45911">
    <property type="entry name" value="C2 DOMAIN-CONTAINING PROTEIN"/>
    <property type="match status" value="1"/>
</dbReference>
<dbReference type="InterPro" id="IPR000008">
    <property type="entry name" value="C2_dom"/>
</dbReference>
<evidence type="ECO:0000256" key="2">
    <source>
        <dbReference type="ARBA" id="ARBA00022837"/>
    </source>
</evidence>
<name>A0A6B2LRY8_9EUKA</name>
<organism evidence="4">
    <name type="scientific">Arcella intermedia</name>
    <dbReference type="NCBI Taxonomy" id="1963864"/>
    <lineage>
        <taxon>Eukaryota</taxon>
        <taxon>Amoebozoa</taxon>
        <taxon>Tubulinea</taxon>
        <taxon>Elardia</taxon>
        <taxon>Arcellinida</taxon>
        <taxon>Sphaerothecina</taxon>
        <taxon>Arcellidae</taxon>
        <taxon>Arcella</taxon>
    </lineage>
</organism>
<proteinExistence type="predicted"/>
<feature type="domain" description="C2" evidence="3">
    <location>
        <begin position="1"/>
        <end position="97"/>
    </location>
</feature>
<dbReference type="InterPro" id="IPR035892">
    <property type="entry name" value="C2_domain_sf"/>
</dbReference>
<dbReference type="SMART" id="SM00239">
    <property type="entry name" value="C2"/>
    <property type="match status" value="1"/>
</dbReference>
<reference evidence="4" key="1">
    <citation type="journal article" date="2020" name="J. Eukaryot. Microbiol.">
        <title>De novo Sequencing, Assembly and Annotation of the Transcriptome for the Free-Living Testate Amoeba Arcella intermedia.</title>
        <authorList>
            <person name="Ribeiro G.M."/>
            <person name="Porfirio-Sousa A.L."/>
            <person name="Maurer-Alcala X.X."/>
            <person name="Katz L.A."/>
            <person name="Lahr D.J.G."/>
        </authorList>
    </citation>
    <scope>NUCLEOTIDE SEQUENCE</scope>
</reference>
<dbReference type="AlphaFoldDB" id="A0A6B2LRY8"/>
<protein>
    <recommendedName>
        <fullName evidence="3">C2 domain-containing protein</fullName>
    </recommendedName>
</protein>
<accession>A0A6B2LRY8</accession>